<organism evidence="2 3">
    <name type="scientific">Streptomyces syringium</name>
    <dbReference type="NCBI Taxonomy" id="76729"/>
    <lineage>
        <taxon>Bacteria</taxon>
        <taxon>Bacillati</taxon>
        <taxon>Actinomycetota</taxon>
        <taxon>Actinomycetes</taxon>
        <taxon>Kitasatosporales</taxon>
        <taxon>Streptomycetaceae</taxon>
        <taxon>Streptomyces</taxon>
    </lineage>
</organism>
<evidence type="ECO:0000313" key="3">
    <source>
        <dbReference type="Proteomes" id="UP001519291"/>
    </source>
</evidence>
<dbReference type="RefSeq" id="WP_209513377.1">
    <property type="nucleotide sequence ID" value="NZ_JAGIOH010000001.1"/>
</dbReference>
<keyword evidence="3" id="KW-1185">Reference proteome</keyword>
<sequence length="429" mass="46755">MLPAIRWPNLIAAFAVLAACLVAATVTGPAASAQDRLRNRPIIYVHGYNSGPGVWSGTKSYAQSMGYADAELFTFDYSKLTPGNTRIEQLAERLREFIDGHQLLNKSPDGKVDIVGHSMGGLVARSYLQQAGRYGQTAHLVTIATPNHGTLPARFTLLCQDIWSSQCNDQVRQMAGAHGLLDDLNRNETPAPTRYITFRSNIGDEPVGEWPAKTGLCDGQVFGLTRESKLSGWYAGDTSVLNGSDERVVNLVAPCESHDGVRDNEWVKKRTLDYIADSDGAHTPRAVQVKCGELTSHWDGGRWTSAYGQSCVTATRDHGRSAARAVYGELNIRGCGYYYTLGKIWEYVGQDPDYTCDVKYRGLVDRDSTRVVDNQNTRVSPTRSTAIMTDTTEAAPGSTVTAGWRFDVTAHGETLRDAAADSGPLIIIG</sequence>
<keyword evidence="1" id="KW-0732">Signal</keyword>
<dbReference type="Gene3D" id="3.40.50.1820">
    <property type="entry name" value="alpha/beta hydrolase"/>
    <property type="match status" value="1"/>
</dbReference>
<dbReference type="Proteomes" id="UP001519291">
    <property type="component" value="Unassembled WGS sequence"/>
</dbReference>
<dbReference type="InterPro" id="IPR029058">
    <property type="entry name" value="AB_hydrolase_fold"/>
</dbReference>
<dbReference type="Pfam" id="PF01674">
    <property type="entry name" value="Lipase_2"/>
    <property type="match status" value="1"/>
</dbReference>
<dbReference type="SUPFAM" id="SSF53474">
    <property type="entry name" value="alpha/beta-Hydrolases"/>
    <property type="match status" value="1"/>
</dbReference>
<dbReference type="PROSITE" id="PS51257">
    <property type="entry name" value="PROKAR_LIPOPROTEIN"/>
    <property type="match status" value="1"/>
</dbReference>
<name>A0ABS4XWD1_9ACTN</name>
<dbReference type="PANTHER" id="PTHR37946">
    <property type="entry name" value="SLL1969 PROTEIN"/>
    <property type="match status" value="1"/>
</dbReference>
<feature type="chain" id="PRO_5046976512" evidence="1">
    <location>
        <begin position="19"/>
        <end position="429"/>
    </location>
</feature>
<reference evidence="2 3" key="1">
    <citation type="submission" date="2021-03" db="EMBL/GenBank/DDBJ databases">
        <title>Sequencing the genomes of 1000 actinobacteria strains.</title>
        <authorList>
            <person name="Klenk H.-P."/>
        </authorList>
    </citation>
    <scope>NUCLEOTIDE SEQUENCE [LARGE SCALE GENOMIC DNA]</scope>
    <source>
        <strain evidence="2 3">DSM 41480</strain>
    </source>
</reference>
<accession>A0ABS4XWD1</accession>
<proteinExistence type="predicted"/>
<evidence type="ECO:0000256" key="1">
    <source>
        <dbReference type="SAM" id="SignalP"/>
    </source>
</evidence>
<dbReference type="EMBL" id="JAGIOH010000001">
    <property type="protein sequence ID" value="MBP2400816.1"/>
    <property type="molecule type" value="Genomic_DNA"/>
</dbReference>
<gene>
    <name evidence="2" type="ORF">JO379_000285</name>
</gene>
<comment type="caution">
    <text evidence="2">The sequence shown here is derived from an EMBL/GenBank/DDBJ whole genome shotgun (WGS) entry which is preliminary data.</text>
</comment>
<evidence type="ECO:0000313" key="2">
    <source>
        <dbReference type="EMBL" id="MBP2400816.1"/>
    </source>
</evidence>
<feature type="signal peptide" evidence="1">
    <location>
        <begin position="1"/>
        <end position="18"/>
    </location>
</feature>
<dbReference type="GeneID" id="91567174"/>
<dbReference type="InterPro" id="IPR002918">
    <property type="entry name" value="Lipase_EstA/Esterase_EstB"/>
</dbReference>
<dbReference type="PANTHER" id="PTHR37946:SF1">
    <property type="entry name" value="SLL1969 PROTEIN"/>
    <property type="match status" value="1"/>
</dbReference>
<protein>
    <submittedName>
        <fullName evidence="2">Pimeloyl-ACP methyl ester carboxylesterase</fullName>
    </submittedName>
</protein>